<name>A0A1W0WPH1_HYPEX</name>
<dbReference type="InterPro" id="IPR020472">
    <property type="entry name" value="WD40_PAC1"/>
</dbReference>
<feature type="repeat" description="WD" evidence="5">
    <location>
        <begin position="254"/>
        <end position="295"/>
    </location>
</feature>
<dbReference type="PANTHER" id="PTHR46202:SF1">
    <property type="entry name" value="DNA EXCISION REPAIR PROTEIN ERCC-8"/>
    <property type="match status" value="1"/>
</dbReference>
<gene>
    <name evidence="6" type="ORF">BV898_08822</name>
</gene>
<dbReference type="InterPro" id="IPR019775">
    <property type="entry name" value="WD40_repeat_CS"/>
</dbReference>
<dbReference type="GO" id="GO:0006283">
    <property type="term" value="P:transcription-coupled nucleotide-excision repair"/>
    <property type="evidence" value="ECO:0007669"/>
    <property type="project" value="InterPro"/>
</dbReference>
<dbReference type="PRINTS" id="PR00320">
    <property type="entry name" value="GPROTEINBRPT"/>
</dbReference>
<keyword evidence="7" id="KW-1185">Reference proteome</keyword>
<dbReference type="SMART" id="SM00320">
    <property type="entry name" value="WD40"/>
    <property type="match status" value="5"/>
</dbReference>
<dbReference type="PANTHER" id="PTHR46202">
    <property type="entry name" value="DNA EXCISION REPAIR PROTEIN ERCC-8"/>
    <property type="match status" value="1"/>
</dbReference>
<dbReference type="Proteomes" id="UP000192578">
    <property type="component" value="Unassembled WGS sequence"/>
</dbReference>
<reference evidence="7" key="1">
    <citation type="submission" date="2017-01" db="EMBL/GenBank/DDBJ databases">
        <title>Comparative genomics of anhydrobiosis in the tardigrade Hypsibius dujardini.</title>
        <authorList>
            <person name="Yoshida Y."/>
            <person name="Koutsovoulos G."/>
            <person name="Laetsch D."/>
            <person name="Stevens L."/>
            <person name="Kumar S."/>
            <person name="Horikawa D."/>
            <person name="Ishino K."/>
            <person name="Komine S."/>
            <person name="Tomita M."/>
            <person name="Blaxter M."/>
            <person name="Arakawa K."/>
        </authorList>
    </citation>
    <scope>NUCLEOTIDE SEQUENCE [LARGE SCALE GENOMIC DNA]</scope>
    <source>
        <strain evidence="7">Z151</strain>
    </source>
</reference>
<dbReference type="Gene3D" id="2.130.10.10">
    <property type="entry name" value="YVTN repeat-like/Quinoprotein amine dehydrogenase"/>
    <property type="match status" value="1"/>
</dbReference>
<dbReference type="GO" id="GO:0031464">
    <property type="term" value="C:Cul4A-RING E3 ubiquitin ligase complex"/>
    <property type="evidence" value="ECO:0007669"/>
    <property type="project" value="TreeGrafter"/>
</dbReference>
<dbReference type="InterPro" id="IPR015943">
    <property type="entry name" value="WD40/YVTN_repeat-like_dom_sf"/>
</dbReference>
<dbReference type="EMBL" id="MTYJ01000066">
    <property type="protein sequence ID" value="OQV17105.1"/>
    <property type="molecule type" value="Genomic_DNA"/>
</dbReference>
<dbReference type="InterPro" id="IPR036322">
    <property type="entry name" value="WD40_repeat_dom_sf"/>
</dbReference>
<evidence type="ECO:0000256" key="3">
    <source>
        <dbReference type="ARBA" id="ARBA00022763"/>
    </source>
</evidence>
<feature type="repeat" description="WD" evidence="5">
    <location>
        <begin position="107"/>
        <end position="149"/>
    </location>
</feature>
<comment type="caution">
    <text evidence="6">The sequence shown here is derived from an EMBL/GenBank/DDBJ whole genome shotgun (WGS) entry which is preliminary data.</text>
</comment>
<dbReference type="OrthoDB" id="361494at2759"/>
<dbReference type="AlphaFoldDB" id="A0A1W0WPH1"/>
<evidence type="ECO:0000256" key="2">
    <source>
        <dbReference type="ARBA" id="ARBA00022737"/>
    </source>
</evidence>
<dbReference type="GO" id="GO:0000209">
    <property type="term" value="P:protein polyubiquitination"/>
    <property type="evidence" value="ECO:0007669"/>
    <property type="project" value="TreeGrafter"/>
</dbReference>
<accession>A0A1W0WPH1</accession>
<proteinExistence type="predicted"/>
<dbReference type="Pfam" id="PF00400">
    <property type="entry name" value="WD40"/>
    <property type="match status" value="5"/>
</dbReference>
<feature type="repeat" description="WD" evidence="5">
    <location>
        <begin position="346"/>
        <end position="377"/>
    </location>
</feature>
<dbReference type="InterPro" id="IPR042238">
    <property type="entry name" value="Rad28/ERCC8/Ckn1/ATCSA-1"/>
</dbReference>
<dbReference type="PROSITE" id="PS50294">
    <property type="entry name" value="WD_REPEATS_REGION"/>
    <property type="match status" value="3"/>
</dbReference>
<dbReference type="PROSITE" id="PS00678">
    <property type="entry name" value="WD_REPEATS_1"/>
    <property type="match status" value="1"/>
</dbReference>
<sequence length="425" mass="47306">MIPDLNGCSFQFLGQFNELLNVRYNNPRGLHARLRGERAKFPCLSKFKEVERTYAAAVNALDVSLGDGRFLLSGGGDGSIVVHGVTKPSTTVQQVYPVLGKVPSKSPHAHDYSVSACQFYPHDPGMFITAGTDCQVKLWDTHRMTPAHKFSFDLPILDSHTSSLKSAKPLIAVACMDKYAYICDIRTLARTHTLEGHRAAVTCTRWANDGPYLLATGGADGKILLWDVRKARSCLGHLDSGNNASMAHNAGVVNTAHERSVISLEFAEDAHHLVSFGADHRIRLWSTVSHKNTMVDYGRVAFEFRDMTRHLQMSMSSQTQPSLIYIPSGDKILVYEMMTGVKIATLTAHFGHVLACAYHPSLQYLFSGATDRNILLWAPADEFKDFEEEMEEGRRKQLERSAKRIANGAVQMQQLQMDTWSDDED</sequence>
<keyword evidence="4" id="KW-0234">DNA repair</keyword>
<keyword evidence="3" id="KW-0227">DNA damage</keyword>
<evidence type="ECO:0000313" key="6">
    <source>
        <dbReference type="EMBL" id="OQV17105.1"/>
    </source>
</evidence>
<dbReference type="SUPFAM" id="SSF50978">
    <property type="entry name" value="WD40 repeat-like"/>
    <property type="match status" value="1"/>
</dbReference>
<evidence type="ECO:0000256" key="1">
    <source>
        <dbReference type="ARBA" id="ARBA00022574"/>
    </source>
</evidence>
<keyword evidence="1 5" id="KW-0853">WD repeat</keyword>
<dbReference type="GO" id="GO:0000109">
    <property type="term" value="C:nucleotide-excision repair complex"/>
    <property type="evidence" value="ECO:0007669"/>
    <property type="project" value="TreeGrafter"/>
</dbReference>
<dbReference type="InterPro" id="IPR001680">
    <property type="entry name" value="WD40_rpt"/>
</dbReference>
<dbReference type="PROSITE" id="PS50082">
    <property type="entry name" value="WD_REPEATS_2"/>
    <property type="match status" value="4"/>
</dbReference>
<protein>
    <submittedName>
        <fullName evidence="6">DNA excision repair protein ERCC-8</fullName>
    </submittedName>
</protein>
<evidence type="ECO:0000256" key="5">
    <source>
        <dbReference type="PROSITE-ProRule" id="PRU00221"/>
    </source>
</evidence>
<evidence type="ECO:0000256" key="4">
    <source>
        <dbReference type="ARBA" id="ARBA00023204"/>
    </source>
</evidence>
<organism evidence="6 7">
    <name type="scientific">Hypsibius exemplaris</name>
    <name type="common">Freshwater tardigrade</name>
    <dbReference type="NCBI Taxonomy" id="2072580"/>
    <lineage>
        <taxon>Eukaryota</taxon>
        <taxon>Metazoa</taxon>
        <taxon>Ecdysozoa</taxon>
        <taxon>Tardigrada</taxon>
        <taxon>Eutardigrada</taxon>
        <taxon>Parachela</taxon>
        <taxon>Hypsibioidea</taxon>
        <taxon>Hypsibiidae</taxon>
        <taxon>Hypsibius</taxon>
    </lineage>
</organism>
<evidence type="ECO:0000313" key="7">
    <source>
        <dbReference type="Proteomes" id="UP000192578"/>
    </source>
</evidence>
<keyword evidence="2" id="KW-0677">Repeat</keyword>
<feature type="repeat" description="WD" evidence="5">
    <location>
        <begin position="194"/>
        <end position="229"/>
    </location>
</feature>
<dbReference type="GO" id="GO:0043161">
    <property type="term" value="P:proteasome-mediated ubiquitin-dependent protein catabolic process"/>
    <property type="evidence" value="ECO:0007669"/>
    <property type="project" value="TreeGrafter"/>
</dbReference>